<evidence type="ECO:0000313" key="1">
    <source>
        <dbReference type="EMBL" id="KAK0410411.1"/>
    </source>
</evidence>
<protein>
    <submittedName>
        <fullName evidence="1">Uncharacterized protein</fullName>
    </submittedName>
</protein>
<keyword evidence="2" id="KW-1185">Reference proteome</keyword>
<dbReference type="EMBL" id="JAUCMV010000003">
    <property type="protein sequence ID" value="KAK0410411.1"/>
    <property type="molecule type" value="Genomic_DNA"/>
</dbReference>
<proteinExistence type="predicted"/>
<reference evidence="1" key="1">
    <citation type="submission" date="2023-06" db="EMBL/GenBank/DDBJ databases">
        <title>Genomic analysis of the entomopathogenic nematode Steinernema hermaphroditum.</title>
        <authorList>
            <person name="Schwarz E.M."/>
            <person name="Heppert J.K."/>
            <person name="Baniya A."/>
            <person name="Schwartz H.T."/>
            <person name="Tan C.-H."/>
            <person name="Antoshechkin I."/>
            <person name="Sternberg P.W."/>
            <person name="Goodrich-Blair H."/>
            <person name="Dillman A.R."/>
        </authorList>
    </citation>
    <scope>NUCLEOTIDE SEQUENCE</scope>
    <source>
        <strain evidence="1">PS9179</strain>
        <tissue evidence="1">Whole animal</tissue>
    </source>
</reference>
<dbReference type="AlphaFoldDB" id="A0AA39HSB0"/>
<accession>A0AA39HSB0</accession>
<sequence length="480" mass="54487">MSARVGHELVRILTSNDVTPTTLKLASKIVAATFVFGENSPQRVHDGYGFKVVSKIMLSPKLADNRISELVNIWTEESRISLNAEEVSSQENSLSENNMPNRAGLVKQLRRKSKTVVRWMETEDISLLEEKARSLSDPEKKINPGVLVRKRATETPRNLLAIAKNAQQMLNLSQSSEIPRTRLFRILSASFEEALKDLRSDISDEFWKLPVNYAGAYGFLYALNLCCRAEARQIFGALNRICDAAVEVEEDHLKQFVNLLTETFAIPITQRKRLLQLAKNNSLKQLIDEKKLKEAFNLVRSESEARKQMFGQYPMIHACIEAENQVLMKDVFNLIVKLHDRNTAAIHFVLAFLEAGLDSSAKRMFEKHVTYLTGLKLNYIVIREARLGRPDVLHKLFELVDIDDTKATSVDLQAHLAPKLISMYDAQKNLEDLRKLQAEVKRVSFPLDPKLKSTLESVIQHLEKKEQKMSLSQSATSVDS</sequence>
<evidence type="ECO:0000313" key="2">
    <source>
        <dbReference type="Proteomes" id="UP001175271"/>
    </source>
</evidence>
<comment type="caution">
    <text evidence="1">The sequence shown here is derived from an EMBL/GenBank/DDBJ whole genome shotgun (WGS) entry which is preliminary data.</text>
</comment>
<name>A0AA39HSB0_9BILA</name>
<gene>
    <name evidence="1" type="ORF">QR680_005115</name>
</gene>
<dbReference type="Proteomes" id="UP001175271">
    <property type="component" value="Unassembled WGS sequence"/>
</dbReference>
<organism evidence="1 2">
    <name type="scientific">Steinernema hermaphroditum</name>
    <dbReference type="NCBI Taxonomy" id="289476"/>
    <lineage>
        <taxon>Eukaryota</taxon>
        <taxon>Metazoa</taxon>
        <taxon>Ecdysozoa</taxon>
        <taxon>Nematoda</taxon>
        <taxon>Chromadorea</taxon>
        <taxon>Rhabditida</taxon>
        <taxon>Tylenchina</taxon>
        <taxon>Panagrolaimomorpha</taxon>
        <taxon>Strongyloidoidea</taxon>
        <taxon>Steinernematidae</taxon>
        <taxon>Steinernema</taxon>
    </lineage>
</organism>